<dbReference type="InterPro" id="IPR013783">
    <property type="entry name" value="Ig-like_fold"/>
</dbReference>
<dbReference type="Gene3D" id="3.20.20.80">
    <property type="entry name" value="Glycosidases"/>
    <property type="match status" value="1"/>
</dbReference>
<dbReference type="GO" id="GO:0005980">
    <property type="term" value="P:glycogen catabolic process"/>
    <property type="evidence" value="ECO:0007669"/>
    <property type="project" value="InterPro"/>
</dbReference>
<dbReference type="SUPFAM" id="SSF51011">
    <property type="entry name" value="Glycosyl hydrolase domain"/>
    <property type="match status" value="1"/>
</dbReference>
<dbReference type="AlphaFoldDB" id="A0A6M4GZR4"/>
<dbReference type="SUPFAM" id="SSF51445">
    <property type="entry name" value="(Trans)glycosidases"/>
    <property type="match status" value="1"/>
</dbReference>
<evidence type="ECO:0000313" key="6">
    <source>
        <dbReference type="EMBL" id="QJR11037.1"/>
    </source>
</evidence>
<comment type="similarity">
    <text evidence="1">Belongs to the glycosyl hydrolase 13 family.</text>
</comment>
<dbReference type="SUPFAM" id="SSF81296">
    <property type="entry name" value="E set domains"/>
    <property type="match status" value="1"/>
</dbReference>
<name>A0A6M4GZR4_9PROT</name>
<evidence type="ECO:0000313" key="7">
    <source>
        <dbReference type="Proteomes" id="UP000501534"/>
    </source>
</evidence>
<dbReference type="GO" id="GO:0004135">
    <property type="term" value="F:amylo-alpha-1,6-glucosidase activity"/>
    <property type="evidence" value="ECO:0007669"/>
    <property type="project" value="InterPro"/>
</dbReference>
<dbReference type="InterPro" id="IPR013780">
    <property type="entry name" value="Glyco_hydro_b"/>
</dbReference>
<dbReference type="RefSeq" id="WP_212757110.1">
    <property type="nucleotide sequence ID" value="NZ_CP053069.1"/>
</dbReference>
<evidence type="ECO:0000259" key="5">
    <source>
        <dbReference type="SMART" id="SM00642"/>
    </source>
</evidence>
<dbReference type="Gene3D" id="2.60.40.1180">
    <property type="entry name" value="Golgi alpha-mannosidase II"/>
    <property type="match status" value="1"/>
</dbReference>
<reference evidence="6 7" key="1">
    <citation type="submission" date="2020-04" db="EMBL/GenBank/DDBJ databases">
        <title>Usitatibacter rugosus gen. nov., sp. nov. and Usitatibacter palustris sp. nov., novel members of Usitatibacteraceae fam. nov. within the order Nitrosomonadales isolated from soil.</title>
        <authorList>
            <person name="Huber K.J."/>
            <person name="Neumann-Schaal M."/>
            <person name="Geppert A."/>
            <person name="Luckner M."/>
            <person name="Wanner G."/>
            <person name="Overmann J."/>
        </authorList>
    </citation>
    <scope>NUCLEOTIDE SEQUENCE [LARGE SCALE GENOMIC DNA]</scope>
    <source>
        <strain evidence="6 7">0125_3</strain>
    </source>
</reference>
<dbReference type="NCBIfam" id="TIGR02100">
    <property type="entry name" value="glgX_debranch"/>
    <property type="match status" value="1"/>
</dbReference>
<evidence type="ECO:0000256" key="2">
    <source>
        <dbReference type="ARBA" id="ARBA00022801"/>
    </source>
</evidence>
<gene>
    <name evidence="6" type="primary">glgX</name>
    <name evidence="6" type="ORF">DSM104443_02108</name>
</gene>
<dbReference type="InterPro" id="IPR006047">
    <property type="entry name" value="GH13_cat_dom"/>
</dbReference>
<accession>A0A6M4GZR4</accession>
<dbReference type="EMBL" id="CP053069">
    <property type="protein sequence ID" value="QJR11037.1"/>
    <property type="molecule type" value="Genomic_DNA"/>
</dbReference>
<sequence>MNAPERAPVSEPPLLRPGSPHPLGATWDGEGVNFAIFSDHAEGIDLCLFDEKGKRELQRIALTSRTGGVWHGYSPQCRPGQLYGFRAHGPYKPDEGHRFNPNKLLLDPYARCIAGTVRWSDALFGYKPGDEQEDLSFDSRDSAHGMPKCRVIDSAFTWGTDRPPKTPLSETVLYELHVAGFTKQHPDVPAGLRGTYAGLATPPVIEHLKKLGVTAVELLPVQAFVDDRYLVEKDLRNYWGYSTIGYFAPEARYGGADPVNEFKAMVRAFHSAGLEVILDVVYNHTGEGNHLGPTLSFRGLDNHAYYRLQPGDKRHYEDFTGCGNSFDLRAKKGLQLVTDSLRYWVTEMHVDGFRFDLATTLARESPHFDRAGGFLDVIAQDPVLSTVKLIAEPWDLGDGGYQVGGFPPGWSEWNDQYRDTMRAYWKGDGGLIGDFARRITGSSDLYGTKGRGPLASVNFITAHDGFTLHDLVSYNEKHNEANGEENRDGSTNNLSWNLGAEGPTDDAGINKLREQQKRNFLATLFLSQGLPMLLGGDEMGRTQHGNNNAYAQDNELAWVDWTPGETRQRLVEFVAHLSKLRREHPIFRRREFFRGHADGEGQKDIGWLQPGGTEMTDEEWSKDFARCLGVQLCGNAIEGVDAHGHPLRDANFVVLFNAHDGAIDFQLPRPAEGHGWHIDVDTASETGTQRGIAGAAYPLQGRSLVLLREAPGS</sequence>
<dbReference type="SMART" id="SM00642">
    <property type="entry name" value="Aamy"/>
    <property type="match status" value="1"/>
</dbReference>
<dbReference type="Pfam" id="PF02922">
    <property type="entry name" value="CBM_48"/>
    <property type="match status" value="1"/>
</dbReference>
<evidence type="ECO:0000256" key="3">
    <source>
        <dbReference type="ARBA" id="ARBA00023295"/>
    </source>
</evidence>
<dbReference type="EC" id="3.2.1.-" evidence="6"/>
<dbReference type="InterPro" id="IPR011837">
    <property type="entry name" value="Glycogen_debranch_GlgX"/>
</dbReference>
<dbReference type="InterPro" id="IPR044505">
    <property type="entry name" value="GlgX_Isoamylase_N_E_set"/>
</dbReference>
<dbReference type="CDD" id="cd02856">
    <property type="entry name" value="E_set_GDE_Isoamylase_N"/>
    <property type="match status" value="1"/>
</dbReference>
<feature type="region of interest" description="Disordered" evidence="4">
    <location>
        <begin position="1"/>
        <end position="22"/>
    </location>
</feature>
<protein>
    <submittedName>
        <fullName evidence="6">Glycogen operon protein GlgX</fullName>
        <ecNumber evidence="6">3.2.1.-</ecNumber>
    </submittedName>
</protein>
<dbReference type="Gene3D" id="2.60.40.10">
    <property type="entry name" value="Immunoglobulins"/>
    <property type="match status" value="1"/>
</dbReference>
<dbReference type="InterPro" id="IPR017853">
    <property type="entry name" value="GH"/>
</dbReference>
<evidence type="ECO:0000256" key="1">
    <source>
        <dbReference type="ARBA" id="ARBA00008061"/>
    </source>
</evidence>
<evidence type="ECO:0000256" key="4">
    <source>
        <dbReference type="SAM" id="MobiDB-lite"/>
    </source>
</evidence>
<dbReference type="InterPro" id="IPR014756">
    <property type="entry name" value="Ig_E-set"/>
</dbReference>
<organism evidence="6 7">
    <name type="scientific">Usitatibacter rugosus</name>
    <dbReference type="NCBI Taxonomy" id="2732067"/>
    <lineage>
        <taxon>Bacteria</taxon>
        <taxon>Pseudomonadati</taxon>
        <taxon>Pseudomonadota</taxon>
        <taxon>Betaproteobacteria</taxon>
        <taxon>Nitrosomonadales</taxon>
        <taxon>Usitatibacteraceae</taxon>
        <taxon>Usitatibacter</taxon>
    </lineage>
</organism>
<dbReference type="Proteomes" id="UP000501534">
    <property type="component" value="Chromosome"/>
</dbReference>
<keyword evidence="3 6" id="KW-0326">Glycosidase</keyword>
<dbReference type="CDD" id="cd11326">
    <property type="entry name" value="AmyAc_Glg_debranch"/>
    <property type="match status" value="1"/>
</dbReference>
<dbReference type="KEGG" id="uru:DSM104443_02108"/>
<proteinExistence type="inferred from homology"/>
<dbReference type="InterPro" id="IPR004193">
    <property type="entry name" value="Glyco_hydro_13_N"/>
</dbReference>
<dbReference type="PANTHER" id="PTHR43002">
    <property type="entry name" value="GLYCOGEN DEBRANCHING ENZYME"/>
    <property type="match status" value="1"/>
</dbReference>
<keyword evidence="2 6" id="KW-0378">Hydrolase</keyword>
<dbReference type="Pfam" id="PF00128">
    <property type="entry name" value="Alpha-amylase"/>
    <property type="match status" value="1"/>
</dbReference>
<feature type="domain" description="Glycosyl hydrolase family 13 catalytic" evidence="5">
    <location>
        <begin position="175"/>
        <end position="581"/>
    </location>
</feature>
<keyword evidence="7" id="KW-1185">Reference proteome</keyword>